<feature type="region of interest" description="Disordered" evidence="1">
    <location>
        <begin position="1"/>
        <end position="31"/>
    </location>
</feature>
<evidence type="ECO:0000313" key="3">
    <source>
        <dbReference type="Proteomes" id="UP000018144"/>
    </source>
</evidence>
<dbReference type="EMBL" id="HF936006">
    <property type="protein sequence ID" value="CCX33070.1"/>
    <property type="molecule type" value="Genomic_DNA"/>
</dbReference>
<accession>U4LTS4</accession>
<gene>
    <name evidence="2" type="ORF">PCON_14101</name>
</gene>
<name>U4LTS4_PYROM</name>
<sequence>MKSSTARQHGRKSQLAVKALSKRNHPQPACDDVLQDRQQGHVCDRYVPFVAAVCGYNFGEICRQGSR</sequence>
<evidence type="ECO:0000256" key="1">
    <source>
        <dbReference type="SAM" id="MobiDB-lite"/>
    </source>
</evidence>
<dbReference type="AlphaFoldDB" id="U4LTS4"/>
<evidence type="ECO:0000313" key="2">
    <source>
        <dbReference type="EMBL" id="CCX33070.1"/>
    </source>
</evidence>
<dbReference type="Proteomes" id="UP000018144">
    <property type="component" value="Unassembled WGS sequence"/>
</dbReference>
<proteinExistence type="predicted"/>
<organism evidence="2 3">
    <name type="scientific">Pyronema omphalodes (strain CBS 100304)</name>
    <name type="common">Pyronema confluens</name>
    <dbReference type="NCBI Taxonomy" id="1076935"/>
    <lineage>
        <taxon>Eukaryota</taxon>
        <taxon>Fungi</taxon>
        <taxon>Dikarya</taxon>
        <taxon>Ascomycota</taxon>
        <taxon>Pezizomycotina</taxon>
        <taxon>Pezizomycetes</taxon>
        <taxon>Pezizales</taxon>
        <taxon>Pyronemataceae</taxon>
        <taxon>Pyronema</taxon>
    </lineage>
</organism>
<protein>
    <submittedName>
        <fullName evidence="2">Uncharacterized protein</fullName>
    </submittedName>
</protein>
<reference evidence="2 3" key="1">
    <citation type="journal article" date="2013" name="PLoS Genet.">
        <title>The genome and development-dependent transcriptomes of Pyronema confluens: a window into fungal evolution.</title>
        <authorList>
            <person name="Traeger S."/>
            <person name="Altegoer F."/>
            <person name="Freitag M."/>
            <person name="Gabaldon T."/>
            <person name="Kempken F."/>
            <person name="Kumar A."/>
            <person name="Marcet-Houben M."/>
            <person name="Poggeler S."/>
            <person name="Stajich J.E."/>
            <person name="Nowrousian M."/>
        </authorList>
    </citation>
    <scope>NUCLEOTIDE SEQUENCE [LARGE SCALE GENOMIC DNA]</scope>
    <source>
        <strain evidence="3">CBS 100304</strain>
        <tissue evidence="2">Vegetative mycelium</tissue>
    </source>
</reference>
<keyword evidence="3" id="KW-1185">Reference proteome</keyword>